<evidence type="ECO:0000313" key="1">
    <source>
        <dbReference type="EMBL" id="VDO15874.1"/>
    </source>
</evidence>
<name>A0A3P7TTE6_9BILA</name>
<dbReference type="EMBL" id="UZAG01003767">
    <property type="protein sequence ID" value="VDO15874.1"/>
    <property type="molecule type" value="Genomic_DNA"/>
</dbReference>
<sequence length="43" mass="4519">MLTVGFATVSGKRPSTSTLSNHVAYNQHAKSCSGFSNSIFDAV</sequence>
<dbReference type="AlphaFoldDB" id="A0A3P7TTE6"/>
<accession>A0A3P7TTE6</accession>
<gene>
    <name evidence="1" type="ORF">BTMF_LOCUS3976</name>
</gene>
<keyword evidence="2" id="KW-1185">Reference proteome</keyword>
<dbReference type="Proteomes" id="UP000280834">
    <property type="component" value="Unassembled WGS sequence"/>
</dbReference>
<evidence type="ECO:0000313" key="2">
    <source>
        <dbReference type="Proteomes" id="UP000280834"/>
    </source>
</evidence>
<proteinExistence type="predicted"/>
<protein>
    <submittedName>
        <fullName evidence="1">Uncharacterized protein</fullName>
    </submittedName>
</protein>
<reference evidence="1 2" key="1">
    <citation type="submission" date="2018-11" db="EMBL/GenBank/DDBJ databases">
        <authorList>
            <consortium name="Pathogen Informatics"/>
        </authorList>
    </citation>
    <scope>NUCLEOTIDE SEQUENCE [LARGE SCALE GENOMIC DNA]</scope>
</reference>
<organism evidence="1 2">
    <name type="scientific">Brugia timori</name>
    <dbReference type="NCBI Taxonomy" id="42155"/>
    <lineage>
        <taxon>Eukaryota</taxon>
        <taxon>Metazoa</taxon>
        <taxon>Ecdysozoa</taxon>
        <taxon>Nematoda</taxon>
        <taxon>Chromadorea</taxon>
        <taxon>Rhabditida</taxon>
        <taxon>Spirurina</taxon>
        <taxon>Spiruromorpha</taxon>
        <taxon>Filarioidea</taxon>
        <taxon>Onchocercidae</taxon>
        <taxon>Brugia</taxon>
    </lineage>
</organism>